<reference evidence="1" key="1">
    <citation type="submission" date="2020-03" db="EMBL/GenBank/DDBJ databases">
        <title>Castanea mollissima Vanexum genome sequencing.</title>
        <authorList>
            <person name="Staton M."/>
        </authorList>
    </citation>
    <scope>NUCLEOTIDE SEQUENCE</scope>
    <source>
        <tissue evidence="1">Leaf</tissue>
    </source>
</reference>
<sequence length="67" mass="7886">MVLNNLEKTFSIKKKEIEVVKVEPRIRRISLLKNHLLLERLVKGRLLKAKTVEHSTAVYYFSHTLVL</sequence>
<dbReference type="Proteomes" id="UP000737018">
    <property type="component" value="Unassembled WGS sequence"/>
</dbReference>
<accession>A0A8J4Q828</accession>
<evidence type="ECO:0000313" key="2">
    <source>
        <dbReference type="Proteomes" id="UP000737018"/>
    </source>
</evidence>
<name>A0A8J4Q828_9ROSI</name>
<gene>
    <name evidence="1" type="ORF">CMV_028311</name>
</gene>
<comment type="caution">
    <text evidence="1">The sequence shown here is derived from an EMBL/GenBank/DDBJ whole genome shotgun (WGS) entry which is preliminary data.</text>
</comment>
<evidence type="ECO:0000313" key="1">
    <source>
        <dbReference type="EMBL" id="KAF3945303.1"/>
    </source>
</evidence>
<organism evidence="1 2">
    <name type="scientific">Castanea mollissima</name>
    <name type="common">Chinese chestnut</name>
    <dbReference type="NCBI Taxonomy" id="60419"/>
    <lineage>
        <taxon>Eukaryota</taxon>
        <taxon>Viridiplantae</taxon>
        <taxon>Streptophyta</taxon>
        <taxon>Embryophyta</taxon>
        <taxon>Tracheophyta</taxon>
        <taxon>Spermatophyta</taxon>
        <taxon>Magnoliopsida</taxon>
        <taxon>eudicotyledons</taxon>
        <taxon>Gunneridae</taxon>
        <taxon>Pentapetalae</taxon>
        <taxon>rosids</taxon>
        <taxon>fabids</taxon>
        <taxon>Fagales</taxon>
        <taxon>Fagaceae</taxon>
        <taxon>Castanea</taxon>
    </lineage>
</organism>
<dbReference type="EMBL" id="JRKL02012468">
    <property type="protein sequence ID" value="KAF3945303.1"/>
    <property type="molecule type" value="Genomic_DNA"/>
</dbReference>
<dbReference type="AlphaFoldDB" id="A0A8J4Q828"/>
<protein>
    <submittedName>
        <fullName evidence="1">Uncharacterized protein</fullName>
    </submittedName>
</protein>
<keyword evidence="2" id="KW-1185">Reference proteome</keyword>
<proteinExistence type="predicted"/>